<comment type="caution">
    <text evidence="2">The sequence shown here is derived from an EMBL/GenBank/DDBJ whole genome shotgun (WGS) entry which is preliminary data.</text>
</comment>
<protein>
    <submittedName>
        <fullName evidence="2">Uncharacterized protein</fullName>
    </submittedName>
</protein>
<feature type="compositionally biased region" description="Basic and acidic residues" evidence="1">
    <location>
        <begin position="108"/>
        <end position="134"/>
    </location>
</feature>
<evidence type="ECO:0000256" key="1">
    <source>
        <dbReference type="SAM" id="MobiDB-lite"/>
    </source>
</evidence>
<feature type="region of interest" description="Disordered" evidence="1">
    <location>
        <begin position="884"/>
        <end position="987"/>
    </location>
</feature>
<feature type="compositionally biased region" description="Pro residues" evidence="1">
    <location>
        <begin position="732"/>
        <end position="748"/>
    </location>
</feature>
<feature type="compositionally biased region" description="Basic and acidic residues" evidence="1">
    <location>
        <begin position="534"/>
        <end position="546"/>
    </location>
</feature>
<feature type="compositionally biased region" description="Polar residues" evidence="1">
    <location>
        <begin position="67"/>
        <end position="77"/>
    </location>
</feature>
<keyword evidence="3" id="KW-1185">Reference proteome</keyword>
<feature type="compositionally biased region" description="Low complexity" evidence="1">
    <location>
        <begin position="190"/>
        <end position="199"/>
    </location>
</feature>
<name>A0A3R7PYB8_PENVA</name>
<feature type="compositionally biased region" description="Low complexity" evidence="1">
    <location>
        <begin position="950"/>
        <end position="968"/>
    </location>
</feature>
<evidence type="ECO:0000313" key="2">
    <source>
        <dbReference type="EMBL" id="ROT63373.1"/>
    </source>
</evidence>
<dbReference type="Proteomes" id="UP000283509">
    <property type="component" value="Unassembled WGS sequence"/>
</dbReference>
<dbReference type="OrthoDB" id="6368385at2759"/>
<feature type="compositionally biased region" description="Basic and acidic residues" evidence="1">
    <location>
        <begin position="901"/>
        <end position="938"/>
    </location>
</feature>
<feature type="region of interest" description="Disordered" evidence="1">
    <location>
        <begin position="448"/>
        <end position="584"/>
    </location>
</feature>
<feature type="compositionally biased region" description="Low complexity" evidence="1">
    <location>
        <begin position="822"/>
        <end position="832"/>
    </location>
</feature>
<dbReference type="AlphaFoldDB" id="A0A3R7PYB8"/>
<feature type="compositionally biased region" description="Polar residues" evidence="1">
    <location>
        <begin position="521"/>
        <end position="533"/>
    </location>
</feature>
<sequence>MALDPTRQRTRAFEVYNVGYEDEAMVQGEGGGRSSFRGEGVLRPGESGPPLRERQSDSRDSQYRPVYQTQHLGNSNLVPKPYVSRYSADRPYRAPVASPRTFLMQMEPKGEQKTKENKENEGVKAVRESKDTRGKVKKSPTTTPKETLTTAEKLDSAPLVKKPCPTRPAPSPTRSSPSPTRSSPIPPQPTQAAPTLTQPAPVPTKPALSPTQPVPIPIHPDPSRTQREPSPTLETKSEDAEPTLIRGERETTPHKDDERNPPSRRSRPNSLILTDAASPDSGDPRDPPKERMTRSLSPLDQKPPPATHDLGEQASRALSSGAAASEDSEKSEKTALYNCSNQPFNSFGELEALRSKSPPVESPTDAKEEPSKGEGSYDISTDDFDYADGSVEAINQLEDMLEREQADSPPVGIEAPTLLSAASVSTLSRDSLDGFLNDDMGSLTNFVTQKTLEYHVRKGPKPDDKKADGQDEGGEKESLQDEGKIVQSMGESVDFCFEEVEDSPTHTAAEEPAGDDENKGSKLSPTFSKFTQKVSDKNKENEEKSKSPSRFSPRNFLSLGNKDKNKSKSKSPTPDSGAKTEGWTTEAIEEYLVQNKKEETVRLGLMDEKDVEVHQAKKEGKIPSKEDLSRLPEVTVHEVVTIRPDSCCKKRPAPVPPQGKSSAWKPEDIENYLLEHNPDENLRLGLLSQEDIQIYEWKRATAALEDAICYTEDGGGLLGQPSLCRRSKRPPRPPVGSAPTAPPPPPAGMSPICDTSWTRETLRKNKVIRGSSSSSMSPPESDPPSPVVPRSIEKPEDDLSQRPVTPMAEARRWSSERAVDVPTTPTTPTTLHPKPPRRRARAPLPPSPARASLGGVSTPTRTSGHFAFRGFKLGQNVGISLLSDSITGGKEVKSDATSPAQERKRLPAPEPQPESKPEGKPEGKPESKPRRLALEKIGVRLPGMGGKEGTTAGTPPAAPTPQASTPTPVEDEGVQRRISGDRKVGEITPVKKETPYRKLARLLGKDVSPAPTPAPAVEVPAHALFLRESARKTVSTATFFDSNFMGD</sequence>
<dbReference type="EMBL" id="QCYY01003448">
    <property type="protein sequence ID" value="ROT63373.1"/>
    <property type="molecule type" value="Genomic_DNA"/>
</dbReference>
<feature type="compositionally biased region" description="Low complexity" evidence="1">
    <location>
        <begin position="140"/>
        <end position="151"/>
    </location>
</feature>
<feature type="compositionally biased region" description="Basic and acidic residues" evidence="1">
    <location>
        <begin position="282"/>
        <end position="293"/>
    </location>
</feature>
<reference evidence="2 3" key="2">
    <citation type="submission" date="2019-01" db="EMBL/GenBank/DDBJ databases">
        <title>The decoding of complex shrimp genome reveals the adaptation for benthos swimmer, frequently molting mechanism and breeding impact on genome.</title>
        <authorList>
            <person name="Sun Y."/>
            <person name="Gao Y."/>
            <person name="Yu Y."/>
        </authorList>
    </citation>
    <scope>NUCLEOTIDE SEQUENCE [LARGE SCALE GENOMIC DNA]</scope>
    <source>
        <tissue evidence="2">Muscle</tissue>
    </source>
</reference>
<feature type="region of interest" description="Disordered" evidence="1">
    <location>
        <begin position="26"/>
        <end position="390"/>
    </location>
</feature>
<feature type="compositionally biased region" description="Basic and acidic residues" evidence="1">
    <location>
        <begin position="809"/>
        <end position="819"/>
    </location>
</feature>
<feature type="compositionally biased region" description="Low complexity" evidence="1">
    <location>
        <begin position="314"/>
        <end position="325"/>
    </location>
</feature>
<feature type="compositionally biased region" description="Basic and acidic residues" evidence="1">
    <location>
        <begin position="452"/>
        <end position="484"/>
    </location>
</feature>
<organism evidence="2 3">
    <name type="scientific">Penaeus vannamei</name>
    <name type="common">Whiteleg shrimp</name>
    <name type="synonym">Litopenaeus vannamei</name>
    <dbReference type="NCBI Taxonomy" id="6689"/>
    <lineage>
        <taxon>Eukaryota</taxon>
        <taxon>Metazoa</taxon>
        <taxon>Ecdysozoa</taxon>
        <taxon>Arthropoda</taxon>
        <taxon>Crustacea</taxon>
        <taxon>Multicrustacea</taxon>
        <taxon>Malacostraca</taxon>
        <taxon>Eumalacostraca</taxon>
        <taxon>Eucarida</taxon>
        <taxon>Decapoda</taxon>
        <taxon>Dendrobranchiata</taxon>
        <taxon>Penaeoidea</taxon>
        <taxon>Penaeidae</taxon>
        <taxon>Penaeus</taxon>
    </lineage>
</organism>
<feature type="compositionally biased region" description="Basic and acidic residues" evidence="1">
    <location>
        <begin position="973"/>
        <end position="987"/>
    </location>
</feature>
<feature type="compositionally biased region" description="Basic and acidic residues" evidence="1">
    <location>
        <begin position="791"/>
        <end position="800"/>
    </location>
</feature>
<gene>
    <name evidence="2" type="ORF">C7M84_018779</name>
</gene>
<feature type="compositionally biased region" description="Basic and acidic residues" evidence="1">
    <location>
        <begin position="51"/>
        <end position="62"/>
    </location>
</feature>
<feature type="compositionally biased region" description="Basic and acidic residues" evidence="1">
    <location>
        <begin position="246"/>
        <end position="261"/>
    </location>
</feature>
<reference evidence="2 3" key="1">
    <citation type="submission" date="2018-04" db="EMBL/GenBank/DDBJ databases">
        <authorList>
            <person name="Zhang X."/>
            <person name="Yuan J."/>
            <person name="Li F."/>
            <person name="Xiang J."/>
        </authorList>
    </citation>
    <scope>NUCLEOTIDE SEQUENCE [LARGE SCALE GENOMIC DNA]</scope>
    <source>
        <tissue evidence="2">Muscle</tissue>
    </source>
</reference>
<proteinExistence type="predicted"/>
<feature type="compositionally biased region" description="Low complexity" evidence="1">
    <location>
        <begin position="172"/>
        <end position="183"/>
    </location>
</feature>
<accession>A0A3R7PYB8</accession>
<evidence type="ECO:0000313" key="3">
    <source>
        <dbReference type="Proteomes" id="UP000283509"/>
    </source>
</evidence>
<feature type="region of interest" description="Disordered" evidence="1">
    <location>
        <begin position="715"/>
        <end position="864"/>
    </location>
</feature>